<protein>
    <submittedName>
        <fullName evidence="2">Formin-like 2 domain protein</fullName>
    </submittedName>
</protein>
<evidence type="ECO:0000256" key="1">
    <source>
        <dbReference type="SAM" id="MobiDB-lite"/>
    </source>
</evidence>
<evidence type="ECO:0000313" key="3">
    <source>
        <dbReference type="Proteomes" id="UP000265520"/>
    </source>
</evidence>
<name>A0A392W8V6_9FABA</name>
<accession>A0A392W8V6</accession>
<dbReference type="AlphaFoldDB" id="A0A392W8V6"/>
<organism evidence="2 3">
    <name type="scientific">Trifolium medium</name>
    <dbReference type="NCBI Taxonomy" id="97028"/>
    <lineage>
        <taxon>Eukaryota</taxon>
        <taxon>Viridiplantae</taxon>
        <taxon>Streptophyta</taxon>
        <taxon>Embryophyta</taxon>
        <taxon>Tracheophyta</taxon>
        <taxon>Spermatophyta</taxon>
        <taxon>Magnoliopsida</taxon>
        <taxon>eudicotyledons</taxon>
        <taxon>Gunneridae</taxon>
        <taxon>Pentapetalae</taxon>
        <taxon>rosids</taxon>
        <taxon>fabids</taxon>
        <taxon>Fabales</taxon>
        <taxon>Fabaceae</taxon>
        <taxon>Papilionoideae</taxon>
        <taxon>50 kb inversion clade</taxon>
        <taxon>NPAAA clade</taxon>
        <taxon>Hologalegina</taxon>
        <taxon>IRL clade</taxon>
        <taxon>Trifolieae</taxon>
        <taxon>Trifolium</taxon>
    </lineage>
</organism>
<dbReference type="Proteomes" id="UP000265520">
    <property type="component" value="Unassembled WGS sequence"/>
</dbReference>
<keyword evidence="3" id="KW-1185">Reference proteome</keyword>
<evidence type="ECO:0000313" key="2">
    <source>
        <dbReference type="EMBL" id="MCI95571.1"/>
    </source>
</evidence>
<sequence length="67" mass="7147">SEFLYLGTIVNSRGDDLPNGDSGGGGGGRSPRKMDSPELQPLPPLARQGSRRLYDEGVNAGEDEEEE</sequence>
<feature type="region of interest" description="Disordered" evidence="1">
    <location>
        <begin position="1"/>
        <end position="67"/>
    </location>
</feature>
<dbReference type="EMBL" id="LXQA011390873">
    <property type="protein sequence ID" value="MCI95571.1"/>
    <property type="molecule type" value="Genomic_DNA"/>
</dbReference>
<comment type="caution">
    <text evidence="2">The sequence shown here is derived from an EMBL/GenBank/DDBJ whole genome shotgun (WGS) entry which is preliminary data.</text>
</comment>
<reference evidence="2 3" key="1">
    <citation type="journal article" date="2018" name="Front. Plant Sci.">
        <title>Red Clover (Trifolium pratense) and Zigzag Clover (T. medium) - A Picture of Genomic Similarities and Differences.</title>
        <authorList>
            <person name="Dluhosova J."/>
            <person name="Istvanek J."/>
            <person name="Nedelnik J."/>
            <person name="Repkova J."/>
        </authorList>
    </citation>
    <scope>NUCLEOTIDE SEQUENCE [LARGE SCALE GENOMIC DNA]</scope>
    <source>
        <strain evidence="3">cv. 10/8</strain>
        <tissue evidence="2">Leaf</tissue>
    </source>
</reference>
<proteinExistence type="predicted"/>
<feature type="non-terminal residue" evidence="2">
    <location>
        <position position="1"/>
    </location>
</feature>
<feature type="non-terminal residue" evidence="2">
    <location>
        <position position="67"/>
    </location>
</feature>